<name>A0AA40I1N2_CNENI</name>
<dbReference type="Proteomes" id="UP001177744">
    <property type="component" value="Unassembled WGS sequence"/>
</dbReference>
<sequence>MDTDVVTRDHKLKGYGFKTLQTWSSSPLNYAYPKGSWLVQKNIAPLVSRQSPRNRLEDLGGNGWVAQGGPGGEQQTGRLERSLRSSRELEPPEDPKKQQKNLGKLRQCPPGMEGKVPVAVLRSHQLKKLQASQQSLQ</sequence>
<evidence type="ECO:0000313" key="2">
    <source>
        <dbReference type="EMBL" id="KAK1341378.1"/>
    </source>
</evidence>
<reference evidence="2" key="1">
    <citation type="submission" date="2023-06" db="EMBL/GenBank/DDBJ databases">
        <title>Reference genome for the Northern bat (Eptesicus nilssonii), a most northern bat species.</title>
        <authorList>
            <person name="Laine V.N."/>
            <person name="Pulliainen A.T."/>
            <person name="Lilley T.M."/>
        </authorList>
    </citation>
    <scope>NUCLEOTIDE SEQUENCE</scope>
    <source>
        <strain evidence="2">BLF_Eptnil</strain>
        <tissue evidence="2">Kidney</tissue>
    </source>
</reference>
<dbReference type="AlphaFoldDB" id="A0AA40I1N2"/>
<organism evidence="2 3">
    <name type="scientific">Cnephaeus nilssonii</name>
    <name type="common">Northern bat</name>
    <name type="synonym">Eptesicus nilssonii</name>
    <dbReference type="NCBI Taxonomy" id="3371016"/>
    <lineage>
        <taxon>Eukaryota</taxon>
        <taxon>Metazoa</taxon>
        <taxon>Chordata</taxon>
        <taxon>Craniata</taxon>
        <taxon>Vertebrata</taxon>
        <taxon>Euteleostomi</taxon>
        <taxon>Mammalia</taxon>
        <taxon>Eutheria</taxon>
        <taxon>Laurasiatheria</taxon>
        <taxon>Chiroptera</taxon>
        <taxon>Yangochiroptera</taxon>
        <taxon>Vespertilionidae</taxon>
        <taxon>Cnephaeus</taxon>
    </lineage>
</organism>
<dbReference type="EMBL" id="JAULJE010000007">
    <property type="protein sequence ID" value="KAK1341378.1"/>
    <property type="molecule type" value="Genomic_DNA"/>
</dbReference>
<gene>
    <name evidence="2" type="ORF">QTO34_017784</name>
</gene>
<feature type="compositionally biased region" description="Basic and acidic residues" evidence="1">
    <location>
        <begin position="78"/>
        <end position="97"/>
    </location>
</feature>
<comment type="caution">
    <text evidence="2">The sequence shown here is derived from an EMBL/GenBank/DDBJ whole genome shotgun (WGS) entry which is preliminary data.</text>
</comment>
<keyword evidence="3" id="KW-1185">Reference proteome</keyword>
<accession>A0AA40I1N2</accession>
<evidence type="ECO:0000313" key="3">
    <source>
        <dbReference type="Proteomes" id="UP001177744"/>
    </source>
</evidence>
<protein>
    <submittedName>
        <fullName evidence="2">Uncharacterized protein</fullName>
    </submittedName>
</protein>
<feature type="region of interest" description="Disordered" evidence="1">
    <location>
        <begin position="50"/>
        <end position="115"/>
    </location>
</feature>
<evidence type="ECO:0000256" key="1">
    <source>
        <dbReference type="SAM" id="MobiDB-lite"/>
    </source>
</evidence>
<feature type="compositionally biased region" description="Gly residues" evidence="1">
    <location>
        <begin position="60"/>
        <end position="74"/>
    </location>
</feature>
<proteinExistence type="predicted"/>